<dbReference type="InterPro" id="IPR017927">
    <property type="entry name" value="FAD-bd_FR_type"/>
</dbReference>
<evidence type="ECO:0000313" key="10">
    <source>
        <dbReference type="EMBL" id="KAL1896567.1"/>
    </source>
</evidence>
<dbReference type="SUPFAM" id="SSF52343">
    <property type="entry name" value="Ferredoxin reductase-like, C-terminal NADP-linked domain"/>
    <property type="match status" value="1"/>
</dbReference>
<feature type="domain" description="FAD-binding FR-type" evidence="9">
    <location>
        <begin position="132"/>
        <end position="250"/>
    </location>
</feature>
<dbReference type="Pfam" id="PF00970">
    <property type="entry name" value="FAD_binding_6"/>
    <property type="match status" value="1"/>
</dbReference>
<comment type="similarity">
    <text evidence="3">Belongs to the flavoprotein pyridine nucleotide cytochrome reductase family.</text>
</comment>
<dbReference type="InterPro" id="IPR039261">
    <property type="entry name" value="FNR_nucleotide-bd"/>
</dbReference>
<keyword evidence="6" id="KW-0560">Oxidoreductase</keyword>
<dbReference type="Gene3D" id="3.40.50.80">
    <property type="entry name" value="Nucleotide-binding domain of ferredoxin-NADP reductase (FNR) module"/>
    <property type="match status" value="1"/>
</dbReference>
<reference evidence="10 11" key="1">
    <citation type="journal article" date="2024" name="IMA Fungus">
        <title>IMA Genome - F19 : A genome assembly and annotation guide to empower mycologists, including annotated draft genome sequences of Ceratocystis pirilliformis, Diaporthe australafricana, Fusarium ophioides, Paecilomyces lecythidis, and Sporothrix stenoceras.</title>
        <authorList>
            <person name="Aylward J."/>
            <person name="Wilson A.M."/>
            <person name="Visagie C.M."/>
            <person name="Spraker J."/>
            <person name="Barnes I."/>
            <person name="Buitendag C."/>
            <person name="Ceriani C."/>
            <person name="Del Mar Angel L."/>
            <person name="du Plessis D."/>
            <person name="Fuchs T."/>
            <person name="Gasser K."/>
            <person name="Kramer D."/>
            <person name="Li W."/>
            <person name="Munsamy K."/>
            <person name="Piso A."/>
            <person name="Price J.L."/>
            <person name="Sonnekus B."/>
            <person name="Thomas C."/>
            <person name="van der Nest A."/>
            <person name="van Dijk A."/>
            <person name="van Heerden A."/>
            <person name="van Vuuren N."/>
            <person name="Yilmaz N."/>
            <person name="Duong T.A."/>
            <person name="van der Merwe N.A."/>
            <person name="Wingfield M.J."/>
            <person name="Wingfield B.D."/>
        </authorList>
    </citation>
    <scope>NUCLEOTIDE SEQUENCE [LARGE SCALE GENOMIC DNA]</scope>
    <source>
        <strain evidence="10 11">CMW 5346</strain>
    </source>
</reference>
<dbReference type="Gene3D" id="2.40.30.10">
    <property type="entry name" value="Translation factors"/>
    <property type="match status" value="1"/>
</dbReference>
<comment type="cofactor">
    <cofactor evidence="1">
        <name>FAD</name>
        <dbReference type="ChEBI" id="CHEBI:57692"/>
    </cofactor>
</comment>
<dbReference type="SUPFAM" id="SSF63380">
    <property type="entry name" value="Riboflavin synthase domain-like"/>
    <property type="match status" value="1"/>
</dbReference>
<dbReference type="PROSITE" id="PS51384">
    <property type="entry name" value="FAD_FR"/>
    <property type="match status" value="1"/>
</dbReference>
<evidence type="ECO:0000256" key="3">
    <source>
        <dbReference type="ARBA" id="ARBA00006105"/>
    </source>
</evidence>
<accession>A0ABR3Z8N9</accession>
<keyword evidence="5" id="KW-0274">FAD</keyword>
<evidence type="ECO:0000256" key="7">
    <source>
        <dbReference type="ARBA" id="ARBA00023136"/>
    </source>
</evidence>
<dbReference type="PANTHER" id="PTHR19370:SF189">
    <property type="entry name" value="CYTOCHROME C MITOCHONDRIAL IMPORT FACTOR CYC2"/>
    <property type="match status" value="1"/>
</dbReference>
<keyword evidence="7" id="KW-0472">Membrane</keyword>
<evidence type="ECO:0000259" key="9">
    <source>
        <dbReference type="PROSITE" id="PS51384"/>
    </source>
</evidence>
<protein>
    <submittedName>
        <fullName evidence="10">Mitochondrial peripheral inner membrane protein</fullName>
    </submittedName>
</protein>
<dbReference type="InterPro" id="IPR017938">
    <property type="entry name" value="Riboflavin_synthase-like_b-brl"/>
</dbReference>
<proteinExistence type="inferred from homology"/>
<comment type="caution">
    <text evidence="10">The sequence shown here is derived from an EMBL/GenBank/DDBJ whole genome shotgun (WGS) entry which is preliminary data.</text>
</comment>
<dbReference type="Proteomes" id="UP001583186">
    <property type="component" value="Unassembled WGS sequence"/>
</dbReference>
<gene>
    <name evidence="10" type="primary">CYC2</name>
    <name evidence="10" type="ORF">Sste5346_004601</name>
</gene>
<feature type="compositionally biased region" description="Pro residues" evidence="8">
    <location>
        <begin position="72"/>
        <end position="81"/>
    </location>
</feature>
<evidence type="ECO:0000313" key="11">
    <source>
        <dbReference type="Proteomes" id="UP001583186"/>
    </source>
</evidence>
<feature type="region of interest" description="Disordered" evidence="8">
    <location>
        <begin position="53"/>
        <end position="85"/>
    </location>
</feature>
<evidence type="ECO:0000256" key="5">
    <source>
        <dbReference type="ARBA" id="ARBA00022827"/>
    </source>
</evidence>
<dbReference type="InterPro" id="IPR001834">
    <property type="entry name" value="CBR-like"/>
</dbReference>
<evidence type="ECO:0000256" key="2">
    <source>
        <dbReference type="ARBA" id="ARBA00004370"/>
    </source>
</evidence>
<dbReference type="InterPro" id="IPR008333">
    <property type="entry name" value="Cbr1-like_FAD-bd_dom"/>
</dbReference>
<dbReference type="CDD" id="cd06183">
    <property type="entry name" value="cyt_b5_reduct_like"/>
    <property type="match status" value="1"/>
</dbReference>
<name>A0ABR3Z8N9_9PEZI</name>
<dbReference type="PANTHER" id="PTHR19370">
    <property type="entry name" value="NADH-CYTOCHROME B5 REDUCTASE"/>
    <property type="match status" value="1"/>
</dbReference>
<evidence type="ECO:0000256" key="8">
    <source>
        <dbReference type="SAM" id="MobiDB-lite"/>
    </source>
</evidence>
<evidence type="ECO:0000256" key="6">
    <source>
        <dbReference type="ARBA" id="ARBA00023002"/>
    </source>
</evidence>
<evidence type="ECO:0000256" key="1">
    <source>
        <dbReference type="ARBA" id="ARBA00001974"/>
    </source>
</evidence>
<dbReference type="PRINTS" id="PR00406">
    <property type="entry name" value="CYTB5RDTASE"/>
</dbReference>
<evidence type="ECO:0000256" key="4">
    <source>
        <dbReference type="ARBA" id="ARBA00022630"/>
    </source>
</evidence>
<comment type="subcellular location">
    <subcellularLocation>
        <location evidence="2">Membrane</location>
    </subcellularLocation>
</comment>
<organism evidence="10 11">
    <name type="scientific">Sporothrix stenoceras</name>
    <dbReference type="NCBI Taxonomy" id="5173"/>
    <lineage>
        <taxon>Eukaryota</taxon>
        <taxon>Fungi</taxon>
        <taxon>Dikarya</taxon>
        <taxon>Ascomycota</taxon>
        <taxon>Pezizomycotina</taxon>
        <taxon>Sordariomycetes</taxon>
        <taxon>Sordariomycetidae</taxon>
        <taxon>Ophiostomatales</taxon>
        <taxon>Ophiostomataceae</taxon>
        <taxon>Sporothrix</taxon>
    </lineage>
</organism>
<sequence>MRHTVKPSLLGNVSTGTIQRWICSLQPRLQHHIKQPLTASEPTDIQSIRWQRTFSSSRPHRKLTPPQKGAPSPSPPPPPPPKTRRSPLLLLTLAVLAGSAVYWATAGSTSGSFDDNGQRRLAAGGGIGLNKETFVPFAVVAREEVSPTAFVLTLRLPEGVSDEGRTRTVDAIKAAWQHGLWSVEVKQPQLQIARDYTPLPNVDGVPNEDGTEMRLFVRVVHGGEVSRYLSRRTVGSTVDVRGPRLSFDVAARVGEAGGKETTTKGGEKQVVVLAGGTGISTALQAAHAVLGQGTSVSILWANRQADDSIGLNETGNGAAVNPVVRDIKALQSRYGSDRVHIHNFVDAQQTWITEASVRKSIEGTDGAASGGSWYWPWGKTQKKTAVVPQPDTTNPTCVYHSPRMLERMEADVLRGSPKAKKCSCGTTAESTTGQAGGKNLVLVSGPDGFIAAWAGPKTWAGGQERQGPMSGILGHMAAKDPQTFAKWQVLKL</sequence>
<keyword evidence="4" id="KW-0285">Flavoprotein</keyword>
<dbReference type="EMBL" id="JAWCUI010000022">
    <property type="protein sequence ID" value="KAL1896567.1"/>
    <property type="molecule type" value="Genomic_DNA"/>
</dbReference>
<keyword evidence="11" id="KW-1185">Reference proteome</keyword>